<evidence type="ECO:0000313" key="8">
    <source>
        <dbReference type="Proteomes" id="UP000642829"/>
    </source>
</evidence>
<proteinExistence type="inferred from homology"/>
<evidence type="ECO:0000256" key="5">
    <source>
        <dbReference type="ARBA" id="ARBA00037974"/>
    </source>
</evidence>
<dbReference type="CDD" id="cd00609">
    <property type="entry name" value="AAT_like"/>
    <property type="match status" value="1"/>
</dbReference>
<comment type="cofactor">
    <cofactor evidence="1">
        <name>pyridoxal 5'-phosphate</name>
        <dbReference type="ChEBI" id="CHEBI:597326"/>
    </cofactor>
</comment>
<dbReference type="InterPro" id="IPR015421">
    <property type="entry name" value="PyrdxlP-dep_Trfase_major"/>
</dbReference>
<dbReference type="Pfam" id="PF00155">
    <property type="entry name" value="Aminotran_1_2"/>
    <property type="match status" value="1"/>
</dbReference>
<dbReference type="Gene3D" id="3.90.1150.10">
    <property type="entry name" value="Aspartate Aminotransferase, domain 1"/>
    <property type="match status" value="1"/>
</dbReference>
<dbReference type="InterPro" id="IPR015422">
    <property type="entry name" value="PyrdxlP-dep_Trfase_small"/>
</dbReference>
<evidence type="ECO:0000256" key="1">
    <source>
        <dbReference type="ARBA" id="ARBA00001933"/>
    </source>
</evidence>
<dbReference type="EC" id="4.4.1.13" evidence="2"/>
<protein>
    <recommendedName>
        <fullName evidence="2">cysteine-S-conjugate beta-lyase</fullName>
        <ecNumber evidence="2">4.4.1.13</ecNumber>
    </recommendedName>
</protein>
<dbReference type="PANTHER" id="PTHR43525">
    <property type="entry name" value="PROTEIN MALY"/>
    <property type="match status" value="1"/>
</dbReference>
<dbReference type="AlphaFoldDB" id="A0A8J3GG41"/>
<dbReference type="Proteomes" id="UP000642829">
    <property type="component" value="Unassembled WGS sequence"/>
</dbReference>
<evidence type="ECO:0000256" key="2">
    <source>
        <dbReference type="ARBA" id="ARBA00012224"/>
    </source>
</evidence>
<reference evidence="7" key="1">
    <citation type="journal article" date="2014" name="Int. J. Syst. Evol. Microbiol.">
        <title>Complete genome sequence of Corynebacterium casei LMG S-19264T (=DSM 44701T), isolated from a smear-ripened cheese.</title>
        <authorList>
            <consortium name="US DOE Joint Genome Institute (JGI-PGF)"/>
            <person name="Walter F."/>
            <person name="Albersmeier A."/>
            <person name="Kalinowski J."/>
            <person name="Ruckert C."/>
        </authorList>
    </citation>
    <scope>NUCLEOTIDE SEQUENCE</scope>
    <source>
        <strain evidence="7">KCTC 12870</strain>
    </source>
</reference>
<dbReference type="SUPFAM" id="SSF53383">
    <property type="entry name" value="PLP-dependent transferases"/>
    <property type="match status" value="1"/>
</dbReference>
<evidence type="ECO:0000313" key="7">
    <source>
        <dbReference type="EMBL" id="GHC10760.1"/>
    </source>
</evidence>
<dbReference type="Gene3D" id="3.40.640.10">
    <property type="entry name" value="Type I PLP-dependent aspartate aminotransferase-like (Major domain)"/>
    <property type="match status" value="1"/>
</dbReference>
<evidence type="ECO:0000256" key="3">
    <source>
        <dbReference type="ARBA" id="ARBA00022898"/>
    </source>
</evidence>
<dbReference type="GO" id="GO:0008483">
    <property type="term" value="F:transaminase activity"/>
    <property type="evidence" value="ECO:0007669"/>
    <property type="project" value="UniProtKB-KW"/>
</dbReference>
<dbReference type="InterPro" id="IPR027619">
    <property type="entry name" value="C-S_lyase_PatB-like"/>
</dbReference>
<name>A0A8J3GG41_9BACT</name>
<keyword evidence="7" id="KW-0032">Aminotransferase</keyword>
<dbReference type="InterPro" id="IPR004839">
    <property type="entry name" value="Aminotransferase_I/II_large"/>
</dbReference>
<reference evidence="7" key="2">
    <citation type="submission" date="2020-09" db="EMBL/GenBank/DDBJ databases">
        <authorList>
            <person name="Sun Q."/>
            <person name="Kim S."/>
        </authorList>
    </citation>
    <scope>NUCLEOTIDE SEQUENCE</scope>
    <source>
        <strain evidence="7">KCTC 12870</strain>
    </source>
</reference>
<evidence type="ECO:0000259" key="6">
    <source>
        <dbReference type="Pfam" id="PF00155"/>
    </source>
</evidence>
<gene>
    <name evidence="7" type="ORF">GCM10007047_30110</name>
</gene>
<comment type="caution">
    <text evidence="7">The sequence shown here is derived from an EMBL/GenBank/DDBJ whole genome shotgun (WGS) entry which is preliminary data.</text>
</comment>
<keyword evidence="3" id="KW-0663">Pyridoxal phosphate</keyword>
<comment type="similarity">
    <text evidence="5">Belongs to the class-II pyridoxal-phosphate-dependent aminotransferase family. MalY/PatB cystathionine beta-lyase subfamily.</text>
</comment>
<dbReference type="RefSeq" id="WP_189516714.1">
    <property type="nucleotide sequence ID" value="NZ_BMXG01000024.1"/>
</dbReference>
<sequence length="384" mass="43213">MAYDFTSILDRSGTGSLKWDRYAGRDVLPLWVADMDFRSAPEIIDALNARTAHGVLGYTLPNTEVVDAVLGYLSRVHGYEAKAEWLHWLPGVVPALNVVARAYGERGDSVLTCTPVYPPFLSCGPWQEKSLISSHLKQQDGEWTFDFDDLEAKVTPNTRIFILCNPHNPVGRVYREDELLAIADFCKRHDLILISDEIHCDLLFDDNKHRMTATLSEEINQRTVTLNAPSKTYNIPGLACSFAVIPNAELRLRFKQAARGFITEVNPYGYVGCAAAYNHGEPWRQELMTYLTGNRDYLYDFVSQHLPGIEFQQTMEATYLAWMNVEDLKAKGVENPHAFFIEHGVGLSPGSDFGDDRFLRLNFGCPRSVLEQALERMAKAVAGL</sequence>
<dbReference type="GO" id="GO:0030170">
    <property type="term" value="F:pyridoxal phosphate binding"/>
    <property type="evidence" value="ECO:0007669"/>
    <property type="project" value="InterPro"/>
</dbReference>
<dbReference type="NCBIfam" id="TIGR04350">
    <property type="entry name" value="C_S_lyase_PatB"/>
    <property type="match status" value="1"/>
</dbReference>
<evidence type="ECO:0000256" key="4">
    <source>
        <dbReference type="ARBA" id="ARBA00023239"/>
    </source>
</evidence>
<keyword evidence="8" id="KW-1185">Reference proteome</keyword>
<organism evidence="7 8">
    <name type="scientific">Cerasicoccus arenae</name>
    <dbReference type="NCBI Taxonomy" id="424488"/>
    <lineage>
        <taxon>Bacteria</taxon>
        <taxon>Pseudomonadati</taxon>
        <taxon>Verrucomicrobiota</taxon>
        <taxon>Opitutia</taxon>
        <taxon>Puniceicoccales</taxon>
        <taxon>Cerasicoccaceae</taxon>
        <taxon>Cerasicoccus</taxon>
    </lineage>
</organism>
<dbReference type="InterPro" id="IPR051798">
    <property type="entry name" value="Class-II_PLP-Dep_Aminotrans"/>
</dbReference>
<dbReference type="EMBL" id="BMXG01000024">
    <property type="protein sequence ID" value="GHC10760.1"/>
    <property type="molecule type" value="Genomic_DNA"/>
</dbReference>
<dbReference type="InterPro" id="IPR015424">
    <property type="entry name" value="PyrdxlP-dep_Trfase"/>
</dbReference>
<dbReference type="GO" id="GO:0047804">
    <property type="term" value="F:cysteine-S-conjugate beta-lyase activity"/>
    <property type="evidence" value="ECO:0007669"/>
    <property type="project" value="UniProtKB-EC"/>
</dbReference>
<dbReference type="PANTHER" id="PTHR43525:SF1">
    <property type="entry name" value="PROTEIN MALY"/>
    <property type="match status" value="1"/>
</dbReference>
<accession>A0A8J3GG41</accession>
<feature type="domain" description="Aminotransferase class I/classII large" evidence="6">
    <location>
        <begin position="26"/>
        <end position="376"/>
    </location>
</feature>
<keyword evidence="4" id="KW-0456">Lyase</keyword>
<keyword evidence="7" id="KW-0808">Transferase</keyword>